<dbReference type="Proteomes" id="UP000745859">
    <property type="component" value="Unassembled WGS sequence"/>
</dbReference>
<reference evidence="1 2" key="1">
    <citation type="submission" date="2020-03" db="EMBL/GenBank/DDBJ databases">
        <title>Genomic Encyclopedia of Type Strains, Phase IV (KMG-IV): sequencing the most valuable type-strain genomes for metagenomic binning, comparative biology and taxonomic classification.</title>
        <authorList>
            <person name="Goeker M."/>
        </authorList>
    </citation>
    <scope>NUCLEOTIDE SEQUENCE [LARGE SCALE GENOMIC DNA]</scope>
    <source>
        <strain evidence="1 2">DSM 101599</strain>
    </source>
</reference>
<evidence type="ECO:0000313" key="1">
    <source>
        <dbReference type="EMBL" id="NIJ46038.1"/>
    </source>
</evidence>
<organism evidence="1 2">
    <name type="scientific">Wenyingzhuangia heitensis</name>
    <dbReference type="NCBI Taxonomy" id="1487859"/>
    <lineage>
        <taxon>Bacteria</taxon>
        <taxon>Pseudomonadati</taxon>
        <taxon>Bacteroidota</taxon>
        <taxon>Flavobacteriia</taxon>
        <taxon>Flavobacteriales</taxon>
        <taxon>Flavobacteriaceae</taxon>
        <taxon>Wenyingzhuangia</taxon>
    </lineage>
</organism>
<proteinExistence type="predicted"/>
<dbReference type="PROSITE" id="PS51257">
    <property type="entry name" value="PROKAR_LIPOPROTEIN"/>
    <property type="match status" value="1"/>
</dbReference>
<evidence type="ECO:0000313" key="2">
    <source>
        <dbReference type="Proteomes" id="UP000745859"/>
    </source>
</evidence>
<gene>
    <name evidence="1" type="ORF">FHR24_002516</name>
</gene>
<evidence type="ECO:0008006" key="3">
    <source>
        <dbReference type="Google" id="ProtNLM"/>
    </source>
</evidence>
<keyword evidence="2" id="KW-1185">Reference proteome</keyword>
<comment type="caution">
    <text evidence="1">The sequence shown here is derived from an EMBL/GenBank/DDBJ whole genome shotgun (WGS) entry which is preliminary data.</text>
</comment>
<name>A0ABX0UCG8_9FLAO</name>
<accession>A0ABX0UCG8</accession>
<dbReference type="EMBL" id="JAASQL010000004">
    <property type="protein sequence ID" value="NIJ46038.1"/>
    <property type="molecule type" value="Genomic_DNA"/>
</dbReference>
<protein>
    <recommendedName>
        <fullName evidence="3">Lipoprotein</fullName>
    </recommendedName>
</protein>
<sequence>MKKILLSIVLASLLSCSSKKNNKTSAILTKTITFISLKDNKFEKKLDTLKDASFKIGLHPENKGFEFIARKEIPKTETNKNFDVAFFYLVDEKGNNLKFKSNTDFKNFMDKNGYQLIDQKSSIYHMDYTFEKK</sequence>
<dbReference type="RefSeq" id="WP_167189322.1">
    <property type="nucleotide sequence ID" value="NZ_JAASQL010000004.1"/>
</dbReference>